<dbReference type="PANTHER" id="PTHR11492:SF8">
    <property type="entry name" value="NUCLEAR FACTOR I, ISOFORM B"/>
    <property type="match status" value="1"/>
</dbReference>
<feature type="compositionally biased region" description="Polar residues" evidence="8">
    <location>
        <begin position="391"/>
        <end position="411"/>
    </location>
</feature>
<keyword evidence="4" id="KW-0238">DNA-binding</keyword>
<dbReference type="GO" id="GO:0000981">
    <property type="term" value="F:DNA-binding transcription factor activity, RNA polymerase II-specific"/>
    <property type="evidence" value="ECO:0007669"/>
    <property type="project" value="TreeGrafter"/>
</dbReference>
<dbReference type="GO" id="GO:0000978">
    <property type="term" value="F:RNA polymerase II cis-regulatory region sequence-specific DNA binding"/>
    <property type="evidence" value="ECO:0007669"/>
    <property type="project" value="TreeGrafter"/>
</dbReference>
<dbReference type="AlphaFoldDB" id="A0AAV6VJC4"/>
<evidence type="ECO:0000256" key="3">
    <source>
        <dbReference type="ARBA" id="ARBA00023015"/>
    </source>
</evidence>
<evidence type="ECO:0000256" key="8">
    <source>
        <dbReference type="SAM" id="MobiDB-lite"/>
    </source>
</evidence>
<evidence type="ECO:0000259" key="9">
    <source>
        <dbReference type="PROSITE" id="PS51080"/>
    </source>
</evidence>
<dbReference type="GO" id="GO:0006260">
    <property type="term" value="P:DNA replication"/>
    <property type="evidence" value="ECO:0007669"/>
    <property type="project" value="UniProtKB-KW"/>
</dbReference>
<protein>
    <recommendedName>
        <fullName evidence="9">CTF/NF-I domain-containing protein</fullName>
    </recommendedName>
</protein>
<reference evidence="10 11" key="1">
    <citation type="journal article" date="2022" name="Nat. Ecol. Evol.">
        <title>A masculinizing supergene underlies an exaggerated male reproductive morph in a spider.</title>
        <authorList>
            <person name="Hendrickx F."/>
            <person name="De Corte Z."/>
            <person name="Sonet G."/>
            <person name="Van Belleghem S.M."/>
            <person name="Kostlbacher S."/>
            <person name="Vangestel C."/>
        </authorList>
    </citation>
    <scope>NUCLEOTIDE SEQUENCE [LARGE SCALE GENOMIC DNA]</scope>
    <source>
        <strain evidence="10">W744_W776</strain>
    </source>
</reference>
<feature type="region of interest" description="Disordered" evidence="8">
    <location>
        <begin position="583"/>
        <end position="617"/>
    </location>
</feature>
<evidence type="ECO:0000256" key="6">
    <source>
        <dbReference type="ARBA" id="ARBA00023163"/>
    </source>
</evidence>
<keyword evidence="3" id="KW-0805">Transcription regulation</keyword>
<keyword evidence="2" id="KW-0235">DNA replication</keyword>
<evidence type="ECO:0000256" key="5">
    <source>
        <dbReference type="ARBA" id="ARBA00023159"/>
    </source>
</evidence>
<dbReference type="PROSITE" id="PS51080">
    <property type="entry name" value="CTF_NFI_2"/>
    <property type="match status" value="1"/>
</dbReference>
<name>A0AAV6VJC4_9ARAC</name>
<evidence type="ECO:0000256" key="4">
    <source>
        <dbReference type="ARBA" id="ARBA00023125"/>
    </source>
</evidence>
<feature type="domain" description="CTF/NF-I" evidence="9">
    <location>
        <begin position="1"/>
        <end position="188"/>
    </location>
</feature>
<organism evidence="10 11">
    <name type="scientific">Oedothorax gibbosus</name>
    <dbReference type="NCBI Taxonomy" id="931172"/>
    <lineage>
        <taxon>Eukaryota</taxon>
        <taxon>Metazoa</taxon>
        <taxon>Ecdysozoa</taxon>
        <taxon>Arthropoda</taxon>
        <taxon>Chelicerata</taxon>
        <taxon>Arachnida</taxon>
        <taxon>Araneae</taxon>
        <taxon>Araneomorphae</taxon>
        <taxon>Entelegynae</taxon>
        <taxon>Araneoidea</taxon>
        <taxon>Linyphiidae</taxon>
        <taxon>Erigoninae</taxon>
        <taxon>Oedothorax</taxon>
    </lineage>
</organism>
<dbReference type="GO" id="GO:0005634">
    <property type="term" value="C:nucleus"/>
    <property type="evidence" value="ECO:0007669"/>
    <property type="project" value="UniProtKB-SubCell"/>
</dbReference>
<keyword evidence="6" id="KW-0804">Transcription</keyword>
<evidence type="ECO:0000313" key="10">
    <source>
        <dbReference type="EMBL" id="KAG8195751.1"/>
    </source>
</evidence>
<accession>A0AAV6VJC4</accession>
<evidence type="ECO:0000256" key="2">
    <source>
        <dbReference type="ARBA" id="ARBA00022705"/>
    </source>
</evidence>
<dbReference type="Proteomes" id="UP000827092">
    <property type="component" value="Unassembled WGS sequence"/>
</dbReference>
<proteinExistence type="predicted"/>
<dbReference type="InterPro" id="IPR003619">
    <property type="entry name" value="MAD_homology1_Dwarfin-type"/>
</dbReference>
<dbReference type="Pfam" id="PF03165">
    <property type="entry name" value="MH1"/>
    <property type="match status" value="1"/>
</dbReference>
<evidence type="ECO:0000313" key="11">
    <source>
        <dbReference type="Proteomes" id="UP000827092"/>
    </source>
</evidence>
<keyword evidence="11" id="KW-1185">Reference proteome</keyword>
<dbReference type="PANTHER" id="PTHR11492">
    <property type="entry name" value="NUCLEAR FACTOR I"/>
    <property type="match status" value="1"/>
</dbReference>
<dbReference type="Pfam" id="PF10524">
    <property type="entry name" value="NfI_DNAbd_pre-N"/>
    <property type="match status" value="1"/>
</dbReference>
<evidence type="ECO:0000256" key="1">
    <source>
        <dbReference type="ARBA" id="ARBA00004123"/>
    </source>
</evidence>
<keyword evidence="5" id="KW-0010">Activator</keyword>
<dbReference type="InterPro" id="IPR019548">
    <property type="entry name" value="CTF/NFI_DNA-bd_N"/>
</dbReference>
<feature type="compositionally biased region" description="Basic and acidic residues" evidence="8">
    <location>
        <begin position="583"/>
        <end position="593"/>
    </location>
</feature>
<feature type="region of interest" description="Disordered" evidence="8">
    <location>
        <begin position="391"/>
        <end position="412"/>
    </location>
</feature>
<comment type="subcellular location">
    <subcellularLocation>
        <location evidence="1">Nucleus</location>
    </subcellularLocation>
</comment>
<dbReference type="InterPro" id="IPR000647">
    <property type="entry name" value="CTF/NFI"/>
</dbReference>
<gene>
    <name evidence="10" type="ORF">JTE90_010629</name>
</gene>
<feature type="region of interest" description="Disordered" evidence="8">
    <location>
        <begin position="282"/>
        <end position="329"/>
    </location>
</feature>
<dbReference type="SMART" id="SM00523">
    <property type="entry name" value="DWA"/>
    <property type="match status" value="1"/>
</dbReference>
<dbReference type="InterPro" id="IPR020604">
    <property type="entry name" value="CTF/NFI_DNA-bd-dom"/>
</dbReference>
<dbReference type="EMBL" id="JAFNEN010000079">
    <property type="protein sequence ID" value="KAG8195751.1"/>
    <property type="molecule type" value="Genomic_DNA"/>
</dbReference>
<dbReference type="GO" id="GO:0045893">
    <property type="term" value="P:positive regulation of DNA-templated transcription"/>
    <property type="evidence" value="ECO:0007669"/>
    <property type="project" value="UniProtKB-ARBA"/>
</dbReference>
<sequence length="771" mass="84798">MPLDEFHPFIEALLPHVRSFSYTWFNLQAVKRKYFKKHEKRMNIDEERTCREDLQNERLEVKQKWASRLLGKLRKDITQECRESFVLGITGKKTSGCVLSNPDLKGKMRRIDCLRQADKVWRLDLVMVILFKAVPLESTDGERLEKCSECLHPSLCVNPFHINVSVRELDLYLANFILNTGTTTGGVDEDEEYADRENTTIITTGVFTSTELYKLSKGSILNSPTNGIQQHEDEIKEEEVVNGKEHIHQQVIRVCSPFYYTGIDGNQTELIGIPRVVTLPSDNDQVLSPNPDDPPSPNCEPLAKRSRRLSSNDEELEKTAADGSYYVHSPGTLSSPTDWNGDVEHVRTSTILQGALTSRAGVIKGDGGNSSFLPVSSALSPAPVEVILSTSPALTSPNSPGNTDGLTQATNLPPPTTTLVVPLQSSGPYYIVTQGKYQENGDTLSDFVNLVCQEAQNSNTSSQSSTESEVRSPTKMAHFYTSSMLPPPPPAPVARPVTIIRSGMNSVSPTSPPVSPLSPKSNDAMNDDDNNCHPIQGNDAHCHPMRDNDPNCHQMQDDDSHCNPMHDDDPHCHAMRGDDDPHCHAMRGDDDPRCNSPVTDDITDQPLSPPSVSSGPIVSNADTPPLSRSILHSPFTTLVRSEHTFAHIHPQAQLFTYPSISPLSGVISPTSLSMFTSPCTTPRTTPRTTPIPRWSGQFVSLDDNIDYSVMAGLMHCSTSDSDPPHIIGEIPLASPTQFMKRFFPVVHSHEAVDASSQTGTASPIIMKNEPS</sequence>
<comment type="caution">
    <text evidence="10">The sequence shown here is derived from an EMBL/GenBank/DDBJ whole genome shotgun (WGS) entry which is preliminary data.</text>
</comment>
<keyword evidence="7" id="KW-0539">Nucleus</keyword>
<evidence type="ECO:0000256" key="7">
    <source>
        <dbReference type="ARBA" id="ARBA00023242"/>
    </source>
</evidence>